<gene>
    <name evidence="1" type="ORF">F9K24_22605</name>
</gene>
<dbReference type="AlphaFoldDB" id="A0A833GVM3"/>
<name>A0A833GVM3_9LEPT</name>
<proteinExistence type="predicted"/>
<protein>
    <submittedName>
        <fullName evidence="1">Uncharacterized protein</fullName>
    </submittedName>
</protein>
<comment type="caution">
    <text evidence="1">The sequence shown here is derived from an EMBL/GenBank/DDBJ whole genome shotgun (WGS) entry which is preliminary data.</text>
</comment>
<evidence type="ECO:0000313" key="1">
    <source>
        <dbReference type="EMBL" id="KAB2927561.1"/>
    </source>
</evidence>
<dbReference type="EMBL" id="WBUI01000072">
    <property type="protein sequence ID" value="KAB2927561.1"/>
    <property type="molecule type" value="Genomic_DNA"/>
</dbReference>
<reference evidence="1 2" key="1">
    <citation type="submission" date="2019-10" db="EMBL/GenBank/DDBJ databases">
        <title>Extracellular Electron Transfer in a Candidatus Methanoperedens spp. Enrichment Culture.</title>
        <authorList>
            <person name="Berger S."/>
            <person name="Rangel Shaw D."/>
            <person name="Berben T."/>
            <person name="In 'T Zandt M."/>
            <person name="Frank J."/>
            <person name="Reimann J."/>
            <person name="Jetten M.S.M."/>
            <person name="Welte C.U."/>
        </authorList>
    </citation>
    <scope>NUCLEOTIDE SEQUENCE [LARGE SCALE GENOMIC DNA]</scope>
    <source>
        <strain evidence="1">SB12</strain>
    </source>
</reference>
<evidence type="ECO:0000313" key="2">
    <source>
        <dbReference type="Proteomes" id="UP000460298"/>
    </source>
</evidence>
<sequence length="135" mass="15361">MGKIADYLFSQYDQFRTGEKNLYLHPDPPNASHIAVIIEKDGRCVSYSAFEQDNKPTIFATSEITGSANRKKILEIMDMLSKYEKSGNDALGYDLIIYEEGSNYREFLTCQPGLQDLVADLMKIDGVLKYWDSND</sequence>
<dbReference type="Proteomes" id="UP000460298">
    <property type="component" value="Unassembled WGS sequence"/>
</dbReference>
<accession>A0A833GVM3</accession>
<organism evidence="1 2">
    <name type="scientific">Leptonema illini</name>
    <dbReference type="NCBI Taxonomy" id="183"/>
    <lineage>
        <taxon>Bacteria</taxon>
        <taxon>Pseudomonadati</taxon>
        <taxon>Spirochaetota</taxon>
        <taxon>Spirochaetia</taxon>
        <taxon>Leptospirales</taxon>
        <taxon>Leptospiraceae</taxon>
        <taxon>Leptonema</taxon>
    </lineage>
</organism>